<dbReference type="Pfam" id="PF13977">
    <property type="entry name" value="TetR_C_6"/>
    <property type="match status" value="1"/>
</dbReference>
<evidence type="ECO:0000259" key="6">
    <source>
        <dbReference type="PROSITE" id="PS50977"/>
    </source>
</evidence>
<dbReference type="Proteomes" id="UP001501598">
    <property type="component" value="Unassembled WGS sequence"/>
</dbReference>
<dbReference type="Gene3D" id="1.10.357.10">
    <property type="entry name" value="Tetracycline Repressor, domain 2"/>
    <property type="match status" value="1"/>
</dbReference>
<gene>
    <name evidence="7" type="ORF">GCM10023175_35620</name>
</gene>
<evidence type="ECO:0000256" key="4">
    <source>
        <dbReference type="ARBA" id="ARBA00023163"/>
    </source>
</evidence>
<comment type="caution">
    <text evidence="7">The sequence shown here is derived from an EMBL/GenBank/DDBJ whole genome shotgun (WGS) entry which is preliminary data.</text>
</comment>
<dbReference type="InterPro" id="IPR039538">
    <property type="entry name" value="BetI_C"/>
</dbReference>
<sequence>MTLRSHTPPTPQQARSELSTSRLLDAAMELIGEVGFERATLAAIGERAGYSPGLVTRRFGSKEGLLWTMIERMVVDWNSSVLGPAVGDSGGRPALHTMVTGIHASAVEAPARMRALYLLMFEALLPIPLLRERMAELHRGMRESVAACIARGVDDGTVDPAVDVPRAARLFVGALRGAAYQALLDGEVGVAAAIDDVHALIDPLLPSPS</sequence>
<dbReference type="PRINTS" id="PR00455">
    <property type="entry name" value="HTHTETR"/>
</dbReference>
<keyword evidence="8" id="KW-1185">Reference proteome</keyword>
<dbReference type="PANTHER" id="PTHR30055">
    <property type="entry name" value="HTH-TYPE TRANSCRIPTIONAL REGULATOR RUTR"/>
    <property type="match status" value="1"/>
</dbReference>
<evidence type="ECO:0000313" key="7">
    <source>
        <dbReference type="EMBL" id="GAA4548711.1"/>
    </source>
</evidence>
<dbReference type="EMBL" id="BAABGT010000040">
    <property type="protein sequence ID" value="GAA4548711.1"/>
    <property type="molecule type" value="Genomic_DNA"/>
</dbReference>
<reference evidence="8" key="1">
    <citation type="journal article" date="2019" name="Int. J. Syst. Evol. Microbiol.">
        <title>The Global Catalogue of Microorganisms (GCM) 10K type strain sequencing project: providing services to taxonomists for standard genome sequencing and annotation.</title>
        <authorList>
            <consortium name="The Broad Institute Genomics Platform"/>
            <consortium name="The Broad Institute Genome Sequencing Center for Infectious Disease"/>
            <person name="Wu L."/>
            <person name="Ma J."/>
        </authorList>
    </citation>
    <scope>NUCLEOTIDE SEQUENCE [LARGE SCALE GENOMIC DNA]</scope>
    <source>
        <strain evidence="8">JCM 17906</strain>
    </source>
</reference>
<organism evidence="7 8">
    <name type="scientific">Pseudonocardia xishanensis</name>
    <dbReference type="NCBI Taxonomy" id="630995"/>
    <lineage>
        <taxon>Bacteria</taxon>
        <taxon>Bacillati</taxon>
        <taxon>Actinomycetota</taxon>
        <taxon>Actinomycetes</taxon>
        <taxon>Pseudonocardiales</taxon>
        <taxon>Pseudonocardiaceae</taxon>
        <taxon>Pseudonocardia</taxon>
    </lineage>
</organism>
<keyword evidence="4" id="KW-0804">Transcription</keyword>
<evidence type="ECO:0000256" key="2">
    <source>
        <dbReference type="ARBA" id="ARBA00023015"/>
    </source>
</evidence>
<protein>
    <submittedName>
        <fullName evidence="7">TetR/AcrR family transcriptional regulator</fullName>
    </submittedName>
</protein>
<dbReference type="InterPro" id="IPR001647">
    <property type="entry name" value="HTH_TetR"/>
</dbReference>
<dbReference type="PANTHER" id="PTHR30055:SF238">
    <property type="entry name" value="MYCOFACTOCIN BIOSYNTHESIS TRANSCRIPTIONAL REGULATOR MFTR-RELATED"/>
    <property type="match status" value="1"/>
</dbReference>
<proteinExistence type="predicted"/>
<accession>A0ABP8RUE8</accession>
<keyword evidence="2" id="KW-0805">Transcription regulation</keyword>
<dbReference type="SUPFAM" id="SSF46689">
    <property type="entry name" value="Homeodomain-like"/>
    <property type="match status" value="1"/>
</dbReference>
<feature type="domain" description="HTH tetR-type" evidence="6">
    <location>
        <begin position="17"/>
        <end position="77"/>
    </location>
</feature>
<dbReference type="SUPFAM" id="SSF48498">
    <property type="entry name" value="Tetracyclin repressor-like, C-terminal domain"/>
    <property type="match status" value="1"/>
</dbReference>
<name>A0ABP8RUE8_9PSEU</name>
<evidence type="ECO:0000256" key="3">
    <source>
        <dbReference type="ARBA" id="ARBA00023125"/>
    </source>
</evidence>
<feature type="DNA-binding region" description="H-T-H motif" evidence="5">
    <location>
        <begin position="40"/>
        <end position="59"/>
    </location>
</feature>
<dbReference type="PROSITE" id="PS50977">
    <property type="entry name" value="HTH_TETR_2"/>
    <property type="match status" value="1"/>
</dbReference>
<evidence type="ECO:0000313" key="8">
    <source>
        <dbReference type="Proteomes" id="UP001501598"/>
    </source>
</evidence>
<dbReference type="InterPro" id="IPR009057">
    <property type="entry name" value="Homeodomain-like_sf"/>
</dbReference>
<dbReference type="Pfam" id="PF00440">
    <property type="entry name" value="TetR_N"/>
    <property type="match status" value="1"/>
</dbReference>
<evidence type="ECO:0000256" key="5">
    <source>
        <dbReference type="PROSITE-ProRule" id="PRU00335"/>
    </source>
</evidence>
<keyword evidence="3 5" id="KW-0238">DNA-binding</keyword>
<keyword evidence="1" id="KW-0678">Repressor</keyword>
<dbReference type="InterPro" id="IPR036271">
    <property type="entry name" value="Tet_transcr_reg_TetR-rel_C_sf"/>
</dbReference>
<dbReference type="InterPro" id="IPR050109">
    <property type="entry name" value="HTH-type_TetR-like_transc_reg"/>
</dbReference>
<evidence type="ECO:0000256" key="1">
    <source>
        <dbReference type="ARBA" id="ARBA00022491"/>
    </source>
</evidence>
<dbReference type="RefSeq" id="WP_345419346.1">
    <property type="nucleotide sequence ID" value="NZ_BAABGT010000040.1"/>
</dbReference>